<comment type="caution">
    <text evidence="1">The sequence shown here is derived from an EMBL/GenBank/DDBJ whole genome shotgun (WGS) entry which is preliminary data.</text>
</comment>
<accession>A0AAV8YL31</accession>
<dbReference type="AlphaFoldDB" id="A0AAV8YL31"/>
<gene>
    <name evidence="1" type="ORF">NQ318_017246</name>
</gene>
<evidence type="ECO:0000313" key="2">
    <source>
        <dbReference type="Proteomes" id="UP001162162"/>
    </source>
</evidence>
<evidence type="ECO:0000313" key="1">
    <source>
        <dbReference type="EMBL" id="KAJ8952352.1"/>
    </source>
</evidence>
<organism evidence="1 2">
    <name type="scientific">Aromia moschata</name>
    <dbReference type="NCBI Taxonomy" id="1265417"/>
    <lineage>
        <taxon>Eukaryota</taxon>
        <taxon>Metazoa</taxon>
        <taxon>Ecdysozoa</taxon>
        <taxon>Arthropoda</taxon>
        <taxon>Hexapoda</taxon>
        <taxon>Insecta</taxon>
        <taxon>Pterygota</taxon>
        <taxon>Neoptera</taxon>
        <taxon>Endopterygota</taxon>
        <taxon>Coleoptera</taxon>
        <taxon>Polyphaga</taxon>
        <taxon>Cucujiformia</taxon>
        <taxon>Chrysomeloidea</taxon>
        <taxon>Cerambycidae</taxon>
        <taxon>Cerambycinae</taxon>
        <taxon>Callichromatini</taxon>
        <taxon>Aromia</taxon>
    </lineage>
</organism>
<reference evidence="1" key="1">
    <citation type="journal article" date="2023" name="Insect Mol. Biol.">
        <title>Genome sequencing provides insights into the evolution of gene families encoding plant cell wall-degrading enzymes in longhorned beetles.</title>
        <authorList>
            <person name="Shin N.R."/>
            <person name="Okamura Y."/>
            <person name="Kirsch R."/>
            <person name="Pauchet Y."/>
        </authorList>
    </citation>
    <scope>NUCLEOTIDE SEQUENCE</scope>
    <source>
        <strain evidence="1">AMC_N1</strain>
    </source>
</reference>
<protein>
    <submittedName>
        <fullName evidence="1">Uncharacterized protein</fullName>
    </submittedName>
</protein>
<dbReference type="EMBL" id="JAPWTK010000070">
    <property type="protein sequence ID" value="KAJ8952352.1"/>
    <property type="molecule type" value="Genomic_DNA"/>
</dbReference>
<sequence>MDRVHRFAREKLKMQSDKMKQRLDTTSTETAFEPGDAMGSILEQEFCNGWITYLCLIRLTLVDFLAFNYSFDWFTTS</sequence>
<dbReference type="Proteomes" id="UP001162162">
    <property type="component" value="Unassembled WGS sequence"/>
</dbReference>
<keyword evidence="2" id="KW-1185">Reference proteome</keyword>
<name>A0AAV8YL31_9CUCU</name>
<proteinExistence type="predicted"/>